<dbReference type="AlphaFoldDB" id="A0A9P6Y456"/>
<comment type="caution">
    <text evidence="2">The sequence shown here is derived from an EMBL/GenBank/DDBJ whole genome shotgun (WGS) entry which is preliminary data.</text>
</comment>
<sequence length="404" mass="45701">MLESITKLGNLNCLKQIACEDTESNQKVNVQENTKKQEPREETTVNQNVPAGENTNKHVTQNFGALLNSSGSSASNVTNWVKIKKSSGNSVNGNGPVTAICEPNSDIVLTEGQKKYRIMPPDHKSDHLHRPKLRKAQLDILKDLVNFGTSFISDNPTTMNQYKNYERDQYENKSLRGHGLLDHITNLLENDNTESFVQRLWTVEIEGLSNKAVALLDIIRYILTSFHLVFSDAALLTQNHERTPFIENIVPSLLSLSKITGFAEFKWCETEFTSNKYLELSEHDYRRSNAKYADALGCLRTSNSMEIIIVEASSGKLKENTVHSIEDSLKLLECCVFSLKKEAILNKNSSIATFKKLKVFGIQVIKNQVVLSELYMNNKKSWNFIEKRTATLPSPWKDCILLIQ</sequence>
<accession>A0A9P6Y456</accession>
<evidence type="ECO:0000313" key="3">
    <source>
        <dbReference type="Proteomes" id="UP000717996"/>
    </source>
</evidence>
<evidence type="ECO:0000256" key="1">
    <source>
        <dbReference type="SAM" id="MobiDB-lite"/>
    </source>
</evidence>
<organism evidence="2 3">
    <name type="scientific">Rhizopus oryzae</name>
    <name type="common">Mucormycosis agent</name>
    <name type="synonym">Rhizopus arrhizus var. delemar</name>
    <dbReference type="NCBI Taxonomy" id="64495"/>
    <lineage>
        <taxon>Eukaryota</taxon>
        <taxon>Fungi</taxon>
        <taxon>Fungi incertae sedis</taxon>
        <taxon>Mucoromycota</taxon>
        <taxon>Mucoromycotina</taxon>
        <taxon>Mucoromycetes</taxon>
        <taxon>Mucorales</taxon>
        <taxon>Mucorineae</taxon>
        <taxon>Rhizopodaceae</taxon>
        <taxon>Rhizopus</taxon>
    </lineage>
</organism>
<protein>
    <submittedName>
        <fullName evidence="2">Uncharacterized protein</fullName>
    </submittedName>
</protein>
<feature type="compositionally biased region" description="Basic and acidic residues" evidence="1">
    <location>
        <begin position="33"/>
        <end position="43"/>
    </location>
</feature>
<dbReference type="Proteomes" id="UP000717996">
    <property type="component" value="Unassembled WGS sequence"/>
</dbReference>
<name>A0A9P6Y456_RHIOR</name>
<dbReference type="EMBL" id="JAANIT010001711">
    <property type="protein sequence ID" value="KAG1539050.1"/>
    <property type="molecule type" value="Genomic_DNA"/>
</dbReference>
<reference evidence="2" key="1">
    <citation type="journal article" date="2020" name="Microb. Genom.">
        <title>Genetic diversity of clinical and environmental Mucorales isolates obtained from an investigation of mucormycosis cases among solid organ transplant recipients.</title>
        <authorList>
            <person name="Nguyen M.H."/>
            <person name="Kaul D."/>
            <person name="Muto C."/>
            <person name="Cheng S.J."/>
            <person name="Richter R.A."/>
            <person name="Bruno V.M."/>
            <person name="Liu G."/>
            <person name="Beyhan S."/>
            <person name="Sundermann A.J."/>
            <person name="Mounaud S."/>
            <person name="Pasculle A.W."/>
            <person name="Nierman W.C."/>
            <person name="Driscoll E."/>
            <person name="Cumbie R."/>
            <person name="Clancy C.J."/>
            <person name="Dupont C.L."/>
        </authorList>
    </citation>
    <scope>NUCLEOTIDE SEQUENCE</scope>
    <source>
        <strain evidence="2">GL16</strain>
    </source>
</reference>
<gene>
    <name evidence="2" type="ORF">G6F51_009379</name>
</gene>
<dbReference type="OrthoDB" id="2285782at2759"/>
<feature type="compositionally biased region" description="Polar residues" evidence="1">
    <location>
        <begin position="44"/>
        <end position="55"/>
    </location>
</feature>
<feature type="region of interest" description="Disordered" evidence="1">
    <location>
        <begin position="28"/>
        <end position="55"/>
    </location>
</feature>
<proteinExistence type="predicted"/>
<evidence type="ECO:0000313" key="2">
    <source>
        <dbReference type="EMBL" id="KAG1539050.1"/>
    </source>
</evidence>